<evidence type="ECO:0000313" key="1">
    <source>
        <dbReference type="EMBL" id="KAJ0018599.1"/>
    </source>
</evidence>
<comment type="caution">
    <text evidence="1">The sequence shown here is derived from an EMBL/GenBank/DDBJ whole genome shotgun (WGS) entry which is preliminary data.</text>
</comment>
<name>A0ACC0XLZ4_9ROSI</name>
<gene>
    <name evidence="1" type="ORF">Pint_12281</name>
</gene>
<evidence type="ECO:0000313" key="2">
    <source>
        <dbReference type="Proteomes" id="UP001163603"/>
    </source>
</evidence>
<sequence>MNPEDLEIKNDSENTAFCLATALGNLELARKMLGKNRELGNIHGEKEMLPIHMGAQTGHKEMVEFLYTISGVQNYQFRKLELANCLEDFSGEIALHILAQTSKFADQKPQGIFERWYKGSDKVHQEHHKKLPPEALELVK</sequence>
<reference evidence="2" key="1">
    <citation type="journal article" date="2023" name="G3 (Bethesda)">
        <title>Genome assembly and association tests identify interacting loci associated with vigor, precocity, and sex in interspecific pistachio rootstocks.</title>
        <authorList>
            <person name="Palmer W."/>
            <person name="Jacygrad E."/>
            <person name="Sagayaradj S."/>
            <person name="Cavanaugh K."/>
            <person name="Han R."/>
            <person name="Bertier L."/>
            <person name="Beede B."/>
            <person name="Kafkas S."/>
            <person name="Golino D."/>
            <person name="Preece J."/>
            <person name="Michelmore R."/>
        </authorList>
    </citation>
    <scope>NUCLEOTIDE SEQUENCE [LARGE SCALE GENOMIC DNA]</scope>
</reference>
<dbReference type="Proteomes" id="UP001163603">
    <property type="component" value="Chromosome 12"/>
</dbReference>
<protein>
    <submittedName>
        <fullName evidence="1">Uncharacterized protein</fullName>
    </submittedName>
</protein>
<proteinExistence type="predicted"/>
<dbReference type="EMBL" id="CM047747">
    <property type="protein sequence ID" value="KAJ0018599.1"/>
    <property type="molecule type" value="Genomic_DNA"/>
</dbReference>
<organism evidence="1 2">
    <name type="scientific">Pistacia integerrima</name>
    <dbReference type="NCBI Taxonomy" id="434235"/>
    <lineage>
        <taxon>Eukaryota</taxon>
        <taxon>Viridiplantae</taxon>
        <taxon>Streptophyta</taxon>
        <taxon>Embryophyta</taxon>
        <taxon>Tracheophyta</taxon>
        <taxon>Spermatophyta</taxon>
        <taxon>Magnoliopsida</taxon>
        <taxon>eudicotyledons</taxon>
        <taxon>Gunneridae</taxon>
        <taxon>Pentapetalae</taxon>
        <taxon>rosids</taxon>
        <taxon>malvids</taxon>
        <taxon>Sapindales</taxon>
        <taxon>Anacardiaceae</taxon>
        <taxon>Pistacia</taxon>
    </lineage>
</organism>
<accession>A0ACC0XLZ4</accession>
<keyword evidence="2" id="KW-1185">Reference proteome</keyword>